<organism evidence="1">
    <name type="scientific">Hokovirus HKV1</name>
    <dbReference type="NCBI Taxonomy" id="1977638"/>
    <lineage>
        <taxon>Viruses</taxon>
        <taxon>Varidnaviria</taxon>
        <taxon>Bamfordvirae</taxon>
        <taxon>Nucleocytoviricota</taxon>
        <taxon>Megaviricetes</taxon>
        <taxon>Imitervirales</taxon>
        <taxon>Mimiviridae</taxon>
        <taxon>Klosneuvirinae</taxon>
        <taxon>Hokovirus</taxon>
    </lineage>
</organism>
<accession>A0A1V0SEN2</accession>
<reference evidence="1" key="1">
    <citation type="journal article" date="2017" name="Science">
        <title>Giant viruses with an expanded complement of translation system components.</title>
        <authorList>
            <person name="Schulz F."/>
            <person name="Yutin N."/>
            <person name="Ivanova N.N."/>
            <person name="Ortega D.R."/>
            <person name="Lee T.K."/>
            <person name="Vierheilig J."/>
            <person name="Daims H."/>
            <person name="Horn M."/>
            <person name="Wagner M."/>
            <person name="Jensen G.J."/>
            <person name="Kyrpides N.C."/>
            <person name="Koonin E.V."/>
            <person name="Woyke T."/>
        </authorList>
    </citation>
    <scope>NUCLEOTIDE SEQUENCE</scope>
    <source>
        <strain evidence="1">HKV1</strain>
    </source>
</reference>
<gene>
    <name evidence="1" type="ORF">Hokovirus_1_51</name>
</gene>
<name>A0A1V0SEN2_9VIRU</name>
<dbReference type="EMBL" id="KY684103">
    <property type="protein sequence ID" value="ARF10172.1"/>
    <property type="molecule type" value="Genomic_DNA"/>
</dbReference>
<proteinExistence type="predicted"/>
<protein>
    <submittedName>
        <fullName evidence="1">Uncharacterized protein</fullName>
    </submittedName>
</protein>
<evidence type="ECO:0000313" key="1">
    <source>
        <dbReference type="EMBL" id="ARF10172.1"/>
    </source>
</evidence>
<sequence length="192" mass="22475">MQNIFINTHGLIINKEKSIDNIIMVINDYNHYNNLILLSDNTDMISNYNYETVTIKPSSDFFKTKVEEYKKNKNNKTLVIVDILCIDDYHDEYIRDIIYNGCFYNINIVFVQPNTNSFLTPDIRGQIDYTFVFIDNDPNSFDNCIKYLENAYLGKINNLNDISIIINIKNKLAYSSKLIIFHENKNNTIAIL</sequence>